<comment type="subcellular location">
    <subcellularLocation>
        <location evidence="1">Nucleus</location>
    </subcellularLocation>
</comment>
<evidence type="ECO:0000313" key="6">
    <source>
        <dbReference type="Proteomes" id="UP001163105"/>
    </source>
</evidence>
<dbReference type="InterPro" id="IPR036864">
    <property type="entry name" value="Zn2-C6_fun-type_DNA-bd_sf"/>
</dbReference>
<dbReference type="SUPFAM" id="SSF57701">
    <property type="entry name" value="Zn2/Cys6 DNA-binding domain"/>
    <property type="match status" value="1"/>
</dbReference>
<dbReference type="PROSITE" id="PS00463">
    <property type="entry name" value="ZN2_CY6_FUNGAL_1"/>
    <property type="match status" value="1"/>
</dbReference>
<gene>
    <name evidence="5" type="ORF">O9K51_07036</name>
</gene>
<protein>
    <submittedName>
        <fullName evidence="5">C6 transcription factor</fullName>
    </submittedName>
</protein>
<feature type="region of interest" description="Disordered" evidence="3">
    <location>
        <begin position="1"/>
        <end position="48"/>
    </location>
</feature>
<dbReference type="Proteomes" id="UP001163105">
    <property type="component" value="Unassembled WGS sequence"/>
</dbReference>
<feature type="domain" description="Zn(2)-C6 fungal-type" evidence="4">
    <location>
        <begin position="57"/>
        <end position="87"/>
    </location>
</feature>
<comment type="caution">
    <text evidence="5">The sequence shown here is derived from an EMBL/GenBank/DDBJ whole genome shotgun (WGS) entry which is preliminary data.</text>
</comment>
<dbReference type="GO" id="GO:0000976">
    <property type="term" value="F:transcription cis-regulatory region binding"/>
    <property type="evidence" value="ECO:0007669"/>
    <property type="project" value="TreeGrafter"/>
</dbReference>
<dbReference type="EMBL" id="JAQHRD010000005">
    <property type="protein sequence ID" value="KAJ6441240.1"/>
    <property type="molecule type" value="Genomic_DNA"/>
</dbReference>
<dbReference type="GO" id="GO:0005634">
    <property type="term" value="C:nucleus"/>
    <property type="evidence" value="ECO:0007669"/>
    <property type="project" value="UniProtKB-SubCell"/>
</dbReference>
<reference evidence="5" key="1">
    <citation type="submission" date="2023-01" db="EMBL/GenBank/DDBJ databases">
        <title>The growth and conidiation of Purpureocillium lavendulum are regulated by nitrogen source and histone H3K14 acetylation.</title>
        <authorList>
            <person name="Tang P."/>
            <person name="Han J."/>
            <person name="Zhang C."/>
            <person name="Tang P."/>
            <person name="Qi F."/>
            <person name="Zhang K."/>
            <person name="Liang L."/>
        </authorList>
    </citation>
    <scope>NUCLEOTIDE SEQUENCE</scope>
    <source>
        <strain evidence="5">YMF1.00683</strain>
    </source>
</reference>
<dbReference type="PROSITE" id="PS50048">
    <property type="entry name" value="ZN2_CY6_FUNGAL_2"/>
    <property type="match status" value="1"/>
</dbReference>
<name>A0AB34FT42_9HYPO</name>
<proteinExistence type="predicted"/>
<keyword evidence="6" id="KW-1185">Reference proteome</keyword>
<evidence type="ECO:0000256" key="1">
    <source>
        <dbReference type="ARBA" id="ARBA00004123"/>
    </source>
</evidence>
<evidence type="ECO:0000256" key="3">
    <source>
        <dbReference type="SAM" id="MobiDB-lite"/>
    </source>
</evidence>
<dbReference type="CDD" id="cd00067">
    <property type="entry name" value="GAL4"/>
    <property type="match status" value="1"/>
</dbReference>
<feature type="region of interest" description="Disordered" evidence="3">
    <location>
        <begin position="97"/>
        <end position="119"/>
    </location>
</feature>
<accession>A0AB34FT42</accession>
<dbReference type="PANTHER" id="PTHR37534:SF41">
    <property type="entry name" value="SFGA"/>
    <property type="match status" value="1"/>
</dbReference>
<dbReference type="GO" id="GO:0008270">
    <property type="term" value="F:zinc ion binding"/>
    <property type="evidence" value="ECO:0007669"/>
    <property type="project" value="InterPro"/>
</dbReference>
<dbReference type="SMART" id="SM00066">
    <property type="entry name" value="GAL4"/>
    <property type="match status" value="1"/>
</dbReference>
<evidence type="ECO:0000256" key="2">
    <source>
        <dbReference type="ARBA" id="ARBA00023242"/>
    </source>
</evidence>
<dbReference type="PANTHER" id="PTHR37534">
    <property type="entry name" value="TRANSCRIPTIONAL ACTIVATOR PROTEIN UGA3"/>
    <property type="match status" value="1"/>
</dbReference>
<dbReference type="GO" id="GO:0000981">
    <property type="term" value="F:DNA-binding transcription factor activity, RNA polymerase II-specific"/>
    <property type="evidence" value="ECO:0007669"/>
    <property type="project" value="InterPro"/>
</dbReference>
<dbReference type="GO" id="GO:0045944">
    <property type="term" value="P:positive regulation of transcription by RNA polymerase II"/>
    <property type="evidence" value="ECO:0007669"/>
    <property type="project" value="TreeGrafter"/>
</dbReference>
<sequence length="636" mass="68158">MVTPESSSTSSASPTTSTAAVATAAAAAAAAPTASTASTTANPPARQRKWHPRVFTGCVNCRRRHVKCDERTPSCSNCTRLRLTCNFDRRFVFKAARPAKGQPDHGDQPPGPAPPQLQSPTNAVAVAGAVAGAAAVESPASASSGASSGAGEPVEDLAVGDFSLSAPAARLLSPVGGAGVNSLTGARPLFTTGLLIPSMGPAVGLETCFRLPTPDPAARISSNDDMYYHHFLNTVSTYLIIYDTPSNSNPYRMLPALVGTSGLLQDTMRALGAMHLSGLPQTQDRNLHRNAAMNMYGSVVTRVRSLVSSGQNGATLELLATTLLLCMFEKMSSADSNWKIHLMGAGHIFQSMYSPRPALPGGDAVDGLAVASTLPLRRFLVSLMSYLDLAASCATGEAPLIAGNYWETLGGGWEYNLGVPSFATSRQPADRTMAQLRNSWSRLMSIQLEICRFSGMIRGGIDDRQKEIMHSDIQYRIQNWHDSAPDVYLRLEGLNEMPADASPEEAETLTAAACVLGYALGATVYLERTVTRRVGSAAFDPVIKQAVDRMFTLMFNFSSGITQLANLWALLTAGIATVDPDQQSRLRERLIGMRNFGFKNVNRVLDTLEYAWERMTLYGTVDYDEFEAMVASNLVP</sequence>
<evidence type="ECO:0000259" key="4">
    <source>
        <dbReference type="PROSITE" id="PS50048"/>
    </source>
</evidence>
<dbReference type="Gene3D" id="4.10.240.10">
    <property type="entry name" value="Zn(2)-C6 fungal-type DNA-binding domain"/>
    <property type="match status" value="1"/>
</dbReference>
<organism evidence="5 6">
    <name type="scientific">Purpureocillium lavendulum</name>
    <dbReference type="NCBI Taxonomy" id="1247861"/>
    <lineage>
        <taxon>Eukaryota</taxon>
        <taxon>Fungi</taxon>
        <taxon>Dikarya</taxon>
        <taxon>Ascomycota</taxon>
        <taxon>Pezizomycotina</taxon>
        <taxon>Sordariomycetes</taxon>
        <taxon>Hypocreomycetidae</taxon>
        <taxon>Hypocreales</taxon>
        <taxon>Ophiocordycipitaceae</taxon>
        <taxon>Purpureocillium</taxon>
    </lineage>
</organism>
<feature type="compositionally biased region" description="Low complexity" evidence="3">
    <location>
        <begin position="1"/>
        <end position="45"/>
    </location>
</feature>
<dbReference type="Pfam" id="PF11951">
    <property type="entry name" value="Fungal_trans_2"/>
    <property type="match status" value="1"/>
</dbReference>
<evidence type="ECO:0000313" key="5">
    <source>
        <dbReference type="EMBL" id="KAJ6441240.1"/>
    </source>
</evidence>
<dbReference type="AlphaFoldDB" id="A0AB34FT42"/>
<dbReference type="InterPro" id="IPR021858">
    <property type="entry name" value="Fun_TF"/>
</dbReference>
<dbReference type="InterPro" id="IPR001138">
    <property type="entry name" value="Zn2Cys6_DnaBD"/>
</dbReference>
<keyword evidence="2" id="KW-0539">Nucleus</keyword>
<dbReference type="Pfam" id="PF00172">
    <property type="entry name" value="Zn_clus"/>
    <property type="match status" value="1"/>
</dbReference>